<dbReference type="GO" id="GO:0019164">
    <property type="term" value="F:pyruvate synthase activity"/>
    <property type="evidence" value="ECO:0007669"/>
    <property type="project" value="UniProtKB-EC"/>
</dbReference>
<evidence type="ECO:0000256" key="1">
    <source>
        <dbReference type="ARBA" id="ARBA00001966"/>
    </source>
</evidence>
<evidence type="ECO:0000256" key="6">
    <source>
        <dbReference type="ARBA" id="ARBA00023014"/>
    </source>
</evidence>
<comment type="cofactor">
    <cofactor evidence="1">
        <name>[4Fe-4S] cluster</name>
        <dbReference type="ChEBI" id="CHEBI:49883"/>
    </cofactor>
</comment>
<organism evidence="8 9">
    <name type="scientific">Spirochaeta isovalerica</name>
    <dbReference type="NCBI Taxonomy" id="150"/>
    <lineage>
        <taxon>Bacteria</taxon>
        <taxon>Pseudomonadati</taxon>
        <taxon>Spirochaetota</taxon>
        <taxon>Spirochaetia</taxon>
        <taxon>Spirochaetales</taxon>
        <taxon>Spirochaetaceae</taxon>
        <taxon>Spirochaeta</taxon>
    </lineage>
</organism>
<dbReference type="Gene3D" id="3.30.70.20">
    <property type="match status" value="1"/>
</dbReference>
<dbReference type="PANTHER" id="PTHR43724:SF1">
    <property type="entry name" value="PYRUVATE SYNTHASE SUBUNIT PORD"/>
    <property type="match status" value="1"/>
</dbReference>
<feature type="domain" description="4Fe-4S ferredoxin-type" evidence="7">
    <location>
        <begin position="69"/>
        <end position="98"/>
    </location>
</feature>
<dbReference type="AlphaFoldDB" id="A0A841RDK4"/>
<proteinExistence type="predicted"/>
<keyword evidence="8" id="KW-0670">Pyruvate</keyword>
<keyword evidence="6" id="KW-0411">Iron-sulfur</keyword>
<keyword evidence="8" id="KW-0560">Oxidoreductase</keyword>
<dbReference type="Proteomes" id="UP000587760">
    <property type="component" value="Unassembled WGS sequence"/>
</dbReference>
<evidence type="ECO:0000256" key="2">
    <source>
        <dbReference type="ARBA" id="ARBA00022485"/>
    </source>
</evidence>
<dbReference type="InterPro" id="IPR011898">
    <property type="entry name" value="PorD_KorD"/>
</dbReference>
<reference evidence="8 9" key="1">
    <citation type="submission" date="2020-08" db="EMBL/GenBank/DDBJ databases">
        <title>Genomic Encyclopedia of Type Strains, Phase IV (KMG-IV): sequencing the most valuable type-strain genomes for metagenomic binning, comparative biology and taxonomic classification.</title>
        <authorList>
            <person name="Goeker M."/>
        </authorList>
    </citation>
    <scope>NUCLEOTIDE SEQUENCE [LARGE SCALE GENOMIC DNA]</scope>
    <source>
        <strain evidence="8 9">DSM 2461</strain>
    </source>
</reference>
<keyword evidence="9" id="KW-1185">Reference proteome</keyword>
<feature type="domain" description="4Fe-4S ferredoxin-type" evidence="7">
    <location>
        <begin position="39"/>
        <end position="68"/>
    </location>
</feature>
<accession>A0A841RDK4</accession>
<dbReference type="Pfam" id="PF14697">
    <property type="entry name" value="Fer4_21"/>
    <property type="match status" value="1"/>
</dbReference>
<dbReference type="PANTHER" id="PTHR43724">
    <property type="entry name" value="PYRUVATE SYNTHASE SUBUNIT PORD"/>
    <property type="match status" value="1"/>
</dbReference>
<evidence type="ECO:0000313" key="9">
    <source>
        <dbReference type="Proteomes" id="UP000587760"/>
    </source>
</evidence>
<evidence type="ECO:0000313" key="8">
    <source>
        <dbReference type="EMBL" id="MBB6480708.1"/>
    </source>
</evidence>
<comment type="caution">
    <text evidence="8">The sequence shown here is derived from an EMBL/GenBank/DDBJ whole genome shotgun (WGS) entry which is preliminary data.</text>
</comment>
<dbReference type="InterPro" id="IPR017896">
    <property type="entry name" value="4Fe4S_Fe-S-bd"/>
</dbReference>
<evidence type="ECO:0000256" key="3">
    <source>
        <dbReference type="ARBA" id="ARBA00022723"/>
    </source>
</evidence>
<dbReference type="NCBIfam" id="TIGR02179">
    <property type="entry name" value="PorD_KorD"/>
    <property type="match status" value="1"/>
</dbReference>
<dbReference type="RefSeq" id="WP_221439866.1">
    <property type="nucleotide sequence ID" value="NZ_JACHGJ010000004.1"/>
</dbReference>
<dbReference type="GO" id="GO:0051539">
    <property type="term" value="F:4 iron, 4 sulfur cluster binding"/>
    <property type="evidence" value="ECO:0007669"/>
    <property type="project" value="UniProtKB-KW"/>
</dbReference>
<keyword evidence="3" id="KW-0479">Metal-binding</keyword>
<dbReference type="PROSITE" id="PS51379">
    <property type="entry name" value="4FE4S_FER_2"/>
    <property type="match status" value="2"/>
</dbReference>
<name>A0A841RDK4_9SPIO</name>
<evidence type="ECO:0000256" key="5">
    <source>
        <dbReference type="ARBA" id="ARBA00023004"/>
    </source>
</evidence>
<gene>
    <name evidence="8" type="ORF">HNR50_002381</name>
</gene>
<keyword evidence="2" id="KW-0004">4Fe-4S</keyword>
<dbReference type="GO" id="GO:0046872">
    <property type="term" value="F:metal ion binding"/>
    <property type="evidence" value="ECO:0007669"/>
    <property type="project" value="UniProtKB-KW"/>
</dbReference>
<evidence type="ECO:0000259" key="7">
    <source>
        <dbReference type="PROSITE" id="PS51379"/>
    </source>
</evidence>
<dbReference type="EC" id="1.2.7.1" evidence="8"/>
<keyword evidence="4" id="KW-0677">Repeat</keyword>
<evidence type="ECO:0000256" key="4">
    <source>
        <dbReference type="ARBA" id="ARBA00022737"/>
    </source>
</evidence>
<sequence>MRDFKMSPRPQWNSLSDVPMGSSCSSFHICDANAAWRVFRPVMDYSLCIGCHQCYLLCPDGAIHKEDAKVFHIDYDFCKGCGICAHQCKPGAISMVKEDQA</sequence>
<protein>
    <submittedName>
        <fullName evidence="8">Pyruvate ferredoxin oxidoreductase delta subunit</fullName>
        <ecNumber evidence="8">1.2.7.1</ecNumber>
    </submittedName>
</protein>
<dbReference type="SUPFAM" id="SSF54862">
    <property type="entry name" value="4Fe-4S ferredoxins"/>
    <property type="match status" value="1"/>
</dbReference>
<dbReference type="EMBL" id="JACHGJ010000004">
    <property type="protein sequence ID" value="MBB6480708.1"/>
    <property type="molecule type" value="Genomic_DNA"/>
</dbReference>
<keyword evidence="5" id="KW-0408">Iron</keyword>